<keyword evidence="3" id="KW-1185">Reference proteome</keyword>
<evidence type="ECO:0000313" key="3">
    <source>
        <dbReference type="Proteomes" id="UP001211907"/>
    </source>
</evidence>
<comment type="caution">
    <text evidence="2">The sequence shown here is derived from an EMBL/GenBank/DDBJ whole genome shotgun (WGS) entry which is preliminary data.</text>
</comment>
<feature type="transmembrane region" description="Helical" evidence="1">
    <location>
        <begin position="94"/>
        <end position="114"/>
    </location>
</feature>
<evidence type="ECO:0000256" key="1">
    <source>
        <dbReference type="SAM" id="Phobius"/>
    </source>
</evidence>
<reference evidence="2" key="1">
    <citation type="submission" date="2020-05" db="EMBL/GenBank/DDBJ databases">
        <title>Phylogenomic resolution of chytrid fungi.</title>
        <authorList>
            <person name="Stajich J.E."/>
            <person name="Amses K."/>
            <person name="Simmons R."/>
            <person name="Seto K."/>
            <person name="Myers J."/>
            <person name="Bonds A."/>
            <person name="Quandt C.A."/>
            <person name="Barry K."/>
            <person name="Liu P."/>
            <person name="Grigoriev I."/>
            <person name="Longcore J.E."/>
            <person name="James T.Y."/>
        </authorList>
    </citation>
    <scope>NUCLEOTIDE SEQUENCE</scope>
    <source>
        <strain evidence="2">JEL0513</strain>
    </source>
</reference>
<name>A0AAD5T1B0_9FUNG</name>
<sequence length="237" mass="26316">MPGLGKFPVSVKRSLTRFSASQFHFVAIVTDTSSQTLAEIKSAKALPLNSTATASTDTVKPEWAIFLVTKYLQICLFFLALNIAALIYMRSVNLPTLIIPVATFGFNMLALIGVKHLIPEYITVYIHYFVAKTALLGVFTIITVGLVIFFMETLISSLPNPNGEEWDPSLIPFAQTFLFAFLVLYLAFTALLSWWGLARFYIPIRDYAHACQVASTEATIKQNIDEESAGLLANFEE</sequence>
<accession>A0AAD5T1B0</accession>
<dbReference type="EMBL" id="JADGJH010001061">
    <property type="protein sequence ID" value="KAJ3119433.1"/>
    <property type="molecule type" value="Genomic_DNA"/>
</dbReference>
<keyword evidence="1" id="KW-0812">Transmembrane</keyword>
<organism evidence="2 3">
    <name type="scientific">Physocladia obscura</name>
    <dbReference type="NCBI Taxonomy" id="109957"/>
    <lineage>
        <taxon>Eukaryota</taxon>
        <taxon>Fungi</taxon>
        <taxon>Fungi incertae sedis</taxon>
        <taxon>Chytridiomycota</taxon>
        <taxon>Chytridiomycota incertae sedis</taxon>
        <taxon>Chytridiomycetes</taxon>
        <taxon>Chytridiales</taxon>
        <taxon>Chytriomycetaceae</taxon>
        <taxon>Physocladia</taxon>
    </lineage>
</organism>
<keyword evidence="1" id="KW-0472">Membrane</keyword>
<feature type="transmembrane region" description="Helical" evidence="1">
    <location>
        <begin position="126"/>
        <end position="150"/>
    </location>
</feature>
<feature type="transmembrane region" description="Helical" evidence="1">
    <location>
        <begin position="170"/>
        <end position="195"/>
    </location>
</feature>
<feature type="transmembrane region" description="Helical" evidence="1">
    <location>
        <begin position="71"/>
        <end position="88"/>
    </location>
</feature>
<dbReference type="AlphaFoldDB" id="A0AAD5T1B0"/>
<dbReference type="Proteomes" id="UP001211907">
    <property type="component" value="Unassembled WGS sequence"/>
</dbReference>
<keyword evidence="1" id="KW-1133">Transmembrane helix</keyword>
<protein>
    <submittedName>
        <fullName evidence="2">Uncharacterized protein</fullName>
    </submittedName>
</protein>
<proteinExistence type="predicted"/>
<evidence type="ECO:0000313" key="2">
    <source>
        <dbReference type="EMBL" id="KAJ3119433.1"/>
    </source>
</evidence>
<gene>
    <name evidence="2" type="ORF">HK100_000321</name>
</gene>